<feature type="domain" description="Ribonucleotide reductase large subunit C-terminal" evidence="2">
    <location>
        <begin position="1"/>
        <end position="71"/>
    </location>
</feature>
<dbReference type="Proteomes" id="UP001487740">
    <property type="component" value="Unassembled WGS sequence"/>
</dbReference>
<sequence length="127" mass="14393">MRNLNKIIDMNYYTVQEARRSNMRQRPSSIRVLGLANAFILMRYPFDSPKAQLLNKHIFETIYCRAMEASYLHNWGILKKVAKNSVHNSLLLVLMPTASTTHILGNNKSIETYTSTSTAGVSSLGRS</sequence>
<comment type="similarity">
    <text evidence="1">Belongs to the ribonucleoside diphosphate reductase large chain family.</text>
</comment>
<reference evidence="3 4" key="1">
    <citation type="submission" date="2023-03" db="EMBL/GenBank/DDBJ databases">
        <title>High-quality genome of Scylla paramamosain provides insights in environmental adaptation.</title>
        <authorList>
            <person name="Zhang L."/>
        </authorList>
    </citation>
    <scope>NUCLEOTIDE SEQUENCE [LARGE SCALE GENOMIC DNA]</scope>
    <source>
        <strain evidence="3">LZ_2023a</strain>
        <tissue evidence="3">Muscle</tissue>
    </source>
</reference>
<proteinExistence type="inferred from homology"/>
<dbReference type="GO" id="GO:0009263">
    <property type="term" value="P:deoxyribonucleotide biosynthetic process"/>
    <property type="evidence" value="ECO:0007669"/>
    <property type="project" value="TreeGrafter"/>
</dbReference>
<evidence type="ECO:0000259" key="2">
    <source>
        <dbReference type="Pfam" id="PF02867"/>
    </source>
</evidence>
<dbReference type="PANTHER" id="PTHR11573">
    <property type="entry name" value="RIBONUCLEOSIDE-DIPHOSPHATE REDUCTASE LARGE CHAIN"/>
    <property type="match status" value="1"/>
</dbReference>
<dbReference type="GO" id="GO:0004748">
    <property type="term" value="F:ribonucleoside-diphosphate reductase activity, thioredoxin disulfide as acceptor"/>
    <property type="evidence" value="ECO:0007669"/>
    <property type="project" value="TreeGrafter"/>
</dbReference>
<accession>A0AAW0T9V0</accession>
<dbReference type="GO" id="GO:0005524">
    <property type="term" value="F:ATP binding"/>
    <property type="evidence" value="ECO:0007669"/>
    <property type="project" value="TreeGrafter"/>
</dbReference>
<dbReference type="Pfam" id="PF02867">
    <property type="entry name" value="Ribonuc_red_lgC"/>
    <property type="match status" value="2"/>
</dbReference>
<feature type="domain" description="Ribonucleotide reductase large subunit C-terminal" evidence="2">
    <location>
        <begin position="77"/>
        <end position="116"/>
    </location>
</feature>
<dbReference type="PRINTS" id="PR01183">
    <property type="entry name" value="RIBORDTASEM1"/>
</dbReference>
<evidence type="ECO:0000256" key="1">
    <source>
        <dbReference type="ARBA" id="ARBA00010406"/>
    </source>
</evidence>
<dbReference type="GO" id="GO:0005971">
    <property type="term" value="C:ribonucleoside-diphosphate reductase complex"/>
    <property type="evidence" value="ECO:0007669"/>
    <property type="project" value="TreeGrafter"/>
</dbReference>
<gene>
    <name evidence="3" type="ORF">O3P69_016095</name>
</gene>
<evidence type="ECO:0000313" key="4">
    <source>
        <dbReference type="Proteomes" id="UP001487740"/>
    </source>
</evidence>
<dbReference type="AlphaFoldDB" id="A0AAW0T9V0"/>
<dbReference type="EMBL" id="JARAKH010000036">
    <property type="protein sequence ID" value="KAK8384131.1"/>
    <property type="molecule type" value="Genomic_DNA"/>
</dbReference>
<dbReference type="InterPro" id="IPR000788">
    <property type="entry name" value="RNR_lg_C"/>
</dbReference>
<organism evidence="3 4">
    <name type="scientific">Scylla paramamosain</name>
    <name type="common">Mud crab</name>
    <dbReference type="NCBI Taxonomy" id="85552"/>
    <lineage>
        <taxon>Eukaryota</taxon>
        <taxon>Metazoa</taxon>
        <taxon>Ecdysozoa</taxon>
        <taxon>Arthropoda</taxon>
        <taxon>Crustacea</taxon>
        <taxon>Multicrustacea</taxon>
        <taxon>Malacostraca</taxon>
        <taxon>Eumalacostraca</taxon>
        <taxon>Eucarida</taxon>
        <taxon>Decapoda</taxon>
        <taxon>Pleocyemata</taxon>
        <taxon>Brachyura</taxon>
        <taxon>Eubrachyura</taxon>
        <taxon>Portunoidea</taxon>
        <taxon>Portunidae</taxon>
        <taxon>Portuninae</taxon>
        <taxon>Scylla</taxon>
    </lineage>
</organism>
<comment type="caution">
    <text evidence="3">The sequence shown here is derived from an EMBL/GenBank/DDBJ whole genome shotgun (WGS) entry which is preliminary data.</text>
</comment>
<dbReference type="SUPFAM" id="SSF51998">
    <property type="entry name" value="PFL-like glycyl radical enzymes"/>
    <property type="match status" value="1"/>
</dbReference>
<name>A0AAW0T9V0_SCYPA</name>
<dbReference type="InterPro" id="IPR039718">
    <property type="entry name" value="Rrm1"/>
</dbReference>
<dbReference type="PANTHER" id="PTHR11573:SF6">
    <property type="entry name" value="RIBONUCLEOSIDE-DIPHOSPHATE REDUCTASE LARGE SUBUNIT"/>
    <property type="match status" value="1"/>
</dbReference>
<dbReference type="Gene3D" id="3.20.70.20">
    <property type="match status" value="2"/>
</dbReference>
<protein>
    <recommendedName>
        <fullName evidence="2">Ribonucleotide reductase large subunit C-terminal domain-containing protein</fullName>
    </recommendedName>
</protein>
<evidence type="ECO:0000313" key="3">
    <source>
        <dbReference type="EMBL" id="KAK8384131.1"/>
    </source>
</evidence>
<keyword evidence="4" id="KW-1185">Reference proteome</keyword>